<dbReference type="GO" id="GO:0016020">
    <property type="term" value="C:membrane"/>
    <property type="evidence" value="ECO:0007669"/>
    <property type="project" value="InterPro"/>
</dbReference>
<organism evidence="6">
    <name type="scientific">Enterobius vermicularis</name>
    <name type="common">Human pinworm</name>
    <dbReference type="NCBI Taxonomy" id="51028"/>
    <lineage>
        <taxon>Eukaryota</taxon>
        <taxon>Metazoa</taxon>
        <taxon>Ecdysozoa</taxon>
        <taxon>Nematoda</taxon>
        <taxon>Chromadorea</taxon>
        <taxon>Rhabditida</taxon>
        <taxon>Spirurina</taxon>
        <taxon>Oxyuridomorpha</taxon>
        <taxon>Oxyuroidea</taxon>
        <taxon>Oxyuridae</taxon>
        <taxon>Enterobius</taxon>
    </lineage>
</organism>
<dbReference type="GO" id="GO:0005777">
    <property type="term" value="C:peroxisome"/>
    <property type="evidence" value="ECO:0007669"/>
    <property type="project" value="InterPro"/>
</dbReference>
<evidence type="ECO:0000259" key="3">
    <source>
        <dbReference type="PROSITE" id="PS50002"/>
    </source>
</evidence>
<reference evidence="6" key="1">
    <citation type="submission" date="2017-02" db="UniProtKB">
        <authorList>
            <consortium name="WormBaseParasite"/>
        </authorList>
    </citation>
    <scope>IDENTIFICATION</scope>
</reference>
<evidence type="ECO:0000313" key="6">
    <source>
        <dbReference type="WBParaSite" id="EVEC_0000111701-mRNA-1"/>
    </source>
</evidence>
<dbReference type="WBParaSite" id="EVEC_0000111701-mRNA-1">
    <property type="protein sequence ID" value="EVEC_0000111701-mRNA-1"/>
    <property type="gene ID" value="EVEC_0000111701"/>
</dbReference>
<dbReference type="EMBL" id="UXUI01007140">
    <property type="protein sequence ID" value="VDD85682.1"/>
    <property type="molecule type" value="Genomic_DNA"/>
</dbReference>
<dbReference type="STRING" id="51028.A0A0N4UUN7"/>
<dbReference type="OrthoDB" id="10037838at2759"/>
<evidence type="ECO:0000256" key="1">
    <source>
        <dbReference type="ARBA" id="ARBA00022443"/>
    </source>
</evidence>
<sequence>MGDLPKIPPQVPPRHYLGGEGGCSYSLPNVNASGPCTGPGSQGDCAVRQYKLFTIFDVSETFHNLESFVTAVTSLANMLTSIQNAAYSTIAAVIGFADQYNRLKSQIYSLSSSALFRWIIVLWQKFLHIFRSKQEFDCVETAWSDTNATNSDRSRDLERHTECQSSSATVLFWLFLVAGPYLIYRSISSLIHSYEESRKWSTGKAEHYCAEALYDFHSHYDQELSFHAGEVLRIAPKYQQPNVKGWVLGSSGRTKRIGLVPVNYIKMLKKVSSDDEDPVHFLR</sequence>
<dbReference type="PROSITE" id="PS50002">
    <property type="entry name" value="SH3"/>
    <property type="match status" value="1"/>
</dbReference>
<reference evidence="4 5" key="2">
    <citation type="submission" date="2018-10" db="EMBL/GenBank/DDBJ databases">
        <authorList>
            <consortium name="Pathogen Informatics"/>
        </authorList>
    </citation>
    <scope>NUCLEOTIDE SEQUENCE [LARGE SCALE GENOMIC DNA]</scope>
</reference>
<feature type="domain" description="SH3" evidence="3">
    <location>
        <begin position="205"/>
        <end position="270"/>
    </location>
</feature>
<protein>
    <submittedName>
        <fullName evidence="6">Peroxin-13</fullName>
    </submittedName>
</protein>
<keyword evidence="1 2" id="KW-0728">SH3 domain</keyword>
<proteinExistence type="predicted"/>
<dbReference type="SMART" id="SM00326">
    <property type="entry name" value="SH3"/>
    <property type="match status" value="1"/>
</dbReference>
<dbReference type="GO" id="GO:0016560">
    <property type="term" value="P:protein import into peroxisome matrix, docking"/>
    <property type="evidence" value="ECO:0007669"/>
    <property type="project" value="InterPro"/>
</dbReference>
<dbReference type="Gene3D" id="2.30.30.40">
    <property type="entry name" value="SH3 Domains"/>
    <property type="match status" value="1"/>
</dbReference>
<dbReference type="AlphaFoldDB" id="A0A0N4UUN7"/>
<keyword evidence="5" id="KW-1185">Reference proteome</keyword>
<dbReference type="CDD" id="cd11864">
    <property type="entry name" value="SH3_PEX13_eumet"/>
    <property type="match status" value="1"/>
</dbReference>
<evidence type="ECO:0000313" key="5">
    <source>
        <dbReference type="Proteomes" id="UP000274131"/>
    </source>
</evidence>
<name>A0A0N4UUN7_ENTVE</name>
<accession>A0A0N4UUN7</accession>
<dbReference type="Proteomes" id="UP000274131">
    <property type="component" value="Unassembled WGS sequence"/>
</dbReference>
<dbReference type="Pfam" id="PF04088">
    <property type="entry name" value="Peroxin-13_N"/>
    <property type="match status" value="1"/>
</dbReference>
<dbReference type="SUPFAM" id="SSF50044">
    <property type="entry name" value="SH3-domain"/>
    <property type="match status" value="1"/>
</dbReference>
<dbReference type="InterPro" id="IPR036028">
    <property type="entry name" value="SH3-like_dom_sf"/>
</dbReference>
<dbReference type="InterPro" id="IPR001452">
    <property type="entry name" value="SH3_domain"/>
</dbReference>
<dbReference type="Pfam" id="PF14604">
    <property type="entry name" value="SH3_9"/>
    <property type="match status" value="1"/>
</dbReference>
<dbReference type="PRINTS" id="PR00452">
    <property type="entry name" value="SH3DOMAIN"/>
</dbReference>
<evidence type="ECO:0000256" key="2">
    <source>
        <dbReference type="PROSITE-ProRule" id="PRU00192"/>
    </source>
</evidence>
<gene>
    <name evidence="4" type="ORF">EVEC_LOCUS825</name>
</gene>
<evidence type="ECO:0000313" key="4">
    <source>
        <dbReference type="EMBL" id="VDD85682.1"/>
    </source>
</evidence>
<dbReference type="InterPro" id="IPR007223">
    <property type="entry name" value="Peroxin-13_N"/>
</dbReference>